<evidence type="ECO:0000256" key="1">
    <source>
        <dbReference type="ARBA" id="ARBA00004571"/>
    </source>
</evidence>
<keyword evidence="10 11" id="KW-0998">Cell outer membrane</keyword>
<keyword evidence="8" id="KW-0798">TonB box</keyword>
<evidence type="ECO:0000256" key="12">
    <source>
        <dbReference type="SAM" id="SignalP"/>
    </source>
</evidence>
<evidence type="ECO:0000256" key="4">
    <source>
        <dbReference type="ARBA" id="ARBA00022496"/>
    </source>
</evidence>
<evidence type="ECO:0000256" key="8">
    <source>
        <dbReference type="ARBA" id="ARBA00023077"/>
    </source>
</evidence>
<sequence>MQSYFQKDYRLSPVRCGVSLTGLALALAVSSTVHAQETDPEAVAQESSPGLIIVTARKRSETTLEVPETVTAFSEETLERANIEDIDDVGLAVPNLQLSTRADGFPNVTVRGLGGFGNTQGVGFYLDDVQLFSDASSRFGDLERIEVLKGPQGILYGGSNIGGAVKFVSARPELGIFEGRIAAKAGTDNYFDGEIELNVPLGSNWAFKAFAFGETDDSFLTNAQTPRQSGGIAAGSEDIGKREQYGVRGALYGDLGGPEIYLTARYNELDGPNNLWIRELDGDFQYSRTLDLSYNPRNTRETFGLTGHVDIPVGDLTLQSITSYTETESRRETDLDILNEFVLDLFRPEDFEAFTQEIRLSSDDSGPFVWQVGGYLLDLSRDLDSVLIIREGFCFIDPGACAPLSTNDDEILAEVPFEVSRRSREQIAAFVNASYEFGQIEVSGGLRVDNTTSERDNLDTGLSGKTKETVVLGRASVAWSNFDETTLLYATFSQGFEPGDFSLSNLSTANSLLQYNKETADQIEIGYKGRLLDNNLFLTIAAFYVDYQDRQFELQTVDPVTDTPVEGIVNVGDSTQKGIEVDFVWQLSNNLTFSGGAGYIDAEWDEGVVSPVTGLSLGGVQPPNVAKWSGSGALEYEGDIGNGEFFVRGQARYKSKSSTNAQFFDVPGDDYPIFVNPSYFVFDLAAGVDFGNLSFGARAENIFDKKYFTDVQEFPNFAGSLNPGEPGQIIIGTFGQAQRFILSVGYEF</sequence>
<keyword evidence="12" id="KW-0732">Signal</keyword>
<dbReference type="InterPro" id="IPR036942">
    <property type="entry name" value="Beta-barrel_TonB_sf"/>
</dbReference>
<dbReference type="CDD" id="cd01347">
    <property type="entry name" value="ligand_gated_channel"/>
    <property type="match status" value="1"/>
</dbReference>
<organism evidence="14 15">
    <name type="scientific">Altererythrobacter xiamenensis</name>
    <dbReference type="NCBI Taxonomy" id="1316679"/>
    <lineage>
        <taxon>Bacteria</taxon>
        <taxon>Pseudomonadati</taxon>
        <taxon>Pseudomonadota</taxon>
        <taxon>Alphaproteobacteria</taxon>
        <taxon>Sphingomonadales</taxon>
        <taxon>Erythrobacteraceae</taxon>
        <taxon>Altererythrobacter</taxon>
    </lineage>
</organism>
<dbReference type="OrthoDB" id="9775095at2"/>
<dbReference type="InterPro" id="IPR039426">
    <property type="entry name" value="TonB-dep_rcpt-like"/>
</dbReference>
<dbReference type="Proteomes" id="UP000194420">
    <property type="component" value="Unassembled WGS sequence"/>
</dbReference>
<dbReference type="InterPro" id="IPR012910">
    <property type="entry name" value="Plug_dom"/>
</dbReference>
<dbReference type="Gene3D" id="2.40.170.20">
    <property type="entry name" value="TonB-dependent receptor, beta-barrel domain"/>
    <property type="match status" value="1"/>
</dbReference>
<feature type="domain" description="TonB-dependent receptor plug" evidence="13">
    <location>
        <begin position="64"/>
        <end position="164"/>
    </location>
</feature>
<dbReference type="EMBL" id="FXWG01000002">
    <property type="protein sequence ID" value="SMQ69493.1"/>
    <property type="molecule type" value="Genomic_DNA"/>
</dbReference>
<keyword evidence="14" id="KW-0675">Receptor</keyword>
<feature type="signal peptide" evidence="12">
    <location>
        <begin position="1"/>
        <end position="35"/>
    </location>
</feature>
<evidence type="ECO:0000256" key="11">
    <source>
        <dbReference type="PROSITE-ProRule" id="PRU01360"/>
    </source>
</evidence>
<evidence type="ECO:0000313" key="15">
    <source>
        <dbReference type="Proteomes" id="UP000194420"/>
    </source>
</evidence>
<evidence type="ECO:0000256" key="7">
    <source>
        <dbReference type="ARBA" id="ARBA00023065"/>
    </source>
</evidence>
<evidence type="ECO:0000259" key="13">
    <source>
        <dbReference type="Pfam" id="PF07715"/>
    </source>
</evidence>
<dbReference type="SUPFAM" id="SSF56935">
    <property type="entry name" value="Porins"/>
    <property type="match status" value="1"/>
</dbReference>
<keyword evidence="3 11" id="KW-1134">Transmembrane beta strand</keyword>
<evidence type="ECO:0000256" key="2">
    <source>
        <dbReference type="ARBA" id="ARBA00022448"/>
    </source>
</evidence>
<evidence type="ECO:0000256" key="10">
    <source>
        <dbReference type="ARBA" id="ARBA00023237"/>
    </source>
</evidence>
<dbReference type="AlphaFoldDB" id="A0A1Y6FAQ4"/>
<keyword evidence="15" id="KW-1185">Reference proteome</keyword>
<evidence type="ECO:0000256" key="9">
    <source>
        <dbReference type="ARBA" id="ARBA00023136"/>
    </source>
</evidence>
<accession>A0A1Y6FAQ4</accession>
<dbReference type="PROSITE" id="PS52016">
    <property type="entry name" value="TONB_DEPENDENT_REC_3"/>
    <property type="match status" value="1"/>
</dbReference>
<evidence type="ECO:0000256" key="6">
    <source>
        <dbReference type="ARBA" id="ARBA00023004"/>
    </source>
</evidence>
<keyword evidence="5 11" id="KW-0812">Transmembrane</keyword>
<dbReference type="RefSeq" id="WP_086437560.1">
    <property type="nucleotide sequence ID" value="NZ_FXWG01000002.1"/>
</dbReference>
<dbReference type="GO" id="GO:0009279">
    <property type="term" value="C:cell outer membrane"/>
    <property type="evidence" value="ECO:0007669"/>
    <property type="project" value="UniProtKB-SubCell"/>
</dbReference>
<feature type="chain" id="PRO_5012193218" evidence="12">
    <location>
        <begin position="36"/>
        <end position="748"/>
    </location>
</feature>
<keyword evidence="6" id="KW-0408">Iron</keyword>
<comment type="subcellular location">
    <subcellularLocation>
        <location evidence="1 11">Cell outer membrane</location>
        <topology evidence="1 11">Multi-pass membrane protein</topology>
    </subcellularLocation>
</comment>
<gene>
    <name evidence="14" type="ORF">SAMN06297468_1680</name>
</gene>
<protein>
    <submittedName>
        <fullName evidence="14">Outer membrane receptor proteins, mostly Fe transport</fullName>
    </submittedName>
</protein>
<keyword evidence="7" id="KW-0406">Ion transport</keyword>
<keyword evidence="4" id="KW-0410">Iron transport</keyword>
<evidence type="ECO:0000313" key="14">
    <source>
        <dbReference type="EMBL" id="SMQ69493.1"/>
    </source>
</evidence>
<comment type="similarity">
    <text evidence="11">Belongs to the TonB-dependent receptor family.</text>
</comment>
<keyword evidence="2 11" id="KW-0813">Transport</keyword>
<dbReference type="GO" id="GO:0006826">
    <property type="term" value="P:iron ion transport"/>
    <property type="evidence" value="ECO:0007669"/>
    <property type="project" value="UniProtKB-KW"/>
</dbReference>
<keyword evidence="9 11" id="KW-0472">Membrane</keyword>
<evidence type="ECO:0000256" key="3">
    <source>
        <dbReference type="ARBA" id="ARBA00022452"/>
    </source>
</evidence>
<dbReference type="PANTHER" id="PTHR32552">
    <property type="entry name" value="FERRICHROME IRON RECEPTOR-RELATED"/>
    <property type="match status" value="1"/>
</dbReference>
<name>A0A1Y6FAQ4_9SPHN</name>
<reference evidence="15" key="1">
    <citation type="submission" date="2017-04" db="EMBL/GenBank/DDBJ databases">
        <authorList>
            <person name="Varghese N."/>
            <person name="Submissions S."/>
        </authorList>
    </citation>
    <scope>NUCLEOTIDE SEQUENCE [LARGE SCALE GENOMIC DNA]</scope>
</reference>
<proteinExistence type="inferred from homology"/>
<dbReference type="PANTHER" id="PTHR32552:SF81">
    <property type="entry name" value="TONB-DEPENDENT OUTER MEMBRANE RECEPTOR"/>
    <property type="match status" value="1"/>
</dbReference>
<evidence type="ECO:0000256" key="5">
    <source>
        <dbReference type="ARBA" id="ARBA00022692"/>
    </source>
</evidence>
<dbReference type="Pfam" id="PF07715">
    <property type="entry name" value="Plug"/>
    <property type="match status" value="1"/>
</dbReference>